<dbReference type="InterPro" id="IPR000209">
    <property type="entry name" value="Peptidase_S8/S53_dom"/>
</dbReference>
<evidence type="ECO:0000256" key="3">
    <source>
        <dbReference type="ARBA" id="ARBA00022801"/>
    </source>
</evidence>
<comment type="caution">
    <text evidence="5">Lacks conserved residue(s) required for the propagation of feature annotation.</text>
</comment>
<dbReference type="OrthoDB" id="6129453at2"/>
<reference evidence="9" key="1">
    <citation type="submission" date="2014-07" db="EMBL/GenBank/DDBJ databases">
        <authorList>
            <person name="Urmite Genomes Urmite Genomes"/>
        </authorList>
    </citation>
    <scope>NUCLEOTIDE SEQUENCE</scope>
    <source>
        <strain evidence="9">12M76_air</strain>
    </source>
</reference>
<evidence type="ECO:0000256" key="5">
    <source>
        <dbReference type="PROSITE-ProRule" id="PRU01240"/>
    </source>
</evidence>
<comment type="similarity">
    <text evidence="1 5">Belongs to the peptidase S8 family.</text>
</comment>
<dbReference type="InterPro" id="IPR023828">
    <property type="entry name" value="Peptidase_S8_Ser-AS"/>
</dbReference>
<dbReference type="EMBL" id="LM997413">
    <property type="protein sequence ID" value="CEA04367.1"/>
    <property type="molecule type" value="Genomic_DNA"/>
</dbReference>
<sequence>MRKRNLVTGGLAAVLSLLSLCVYADTPLRITQLQRCGNVLDSQQPTYCVQVSGLQSGPAQLRFNGAPVPTDRIEYRQDHLRVRLDAAASRSGPLLVEQGNQLSNPVWLSLGSSHVLAADEGAVAKNREGLTTYLDLVSVIIEERYDGAKEARRLAERYEAEVVGAIPPLNLYQLRLPVKNLEQRDAAVLRIGNELSVDAVVIEESGAEQTLEGDAAEQPVDPPKDPREEWKSNRFLDAVHFYQQRLANGSDPVPTHPVRIGVIERAVDFDAPDFNDYLGDCRADAKRTCVYARDAEAADGHGTTVAGVLAASWDNGGSNGFLRGLDLVGPGFDVIVDRGSDAGITANIAASVNLVEDGARILNWSWGIHRIGTRDIHGDPVDSLLRSGIAMAGYEELLEEFFLWLRREHPDVVVVNSAGNGAAFSSQDDYRLPSSFVTDQLFVIGGHQRSTKDVELEDPDYATRRHTSNTDMRVDITAAACTAGSAPIVDQDGPVRCGTSYATPLVTGVLAAMLSINPELQPDQLRMLLRRSALTIGRESDFEPMEADDLTAPILPSERSNDLNDPDIGHSARLDMYRALELAMESLDASR</sequence>
<organism evidence="9">
    <name type="scientific">Pseudomonas saudimassiliensis</name>
    <dbReference type="NCBI Taxonomy" id="1461581"/>
    <lineage>
        <taxon>Bacteria</taxon>
        <taxon>Pseudomonadati</taxon>
        <taxon>Pseudomonadota</taxon>
        <taxon>Gammaproteobacteria</taxon>
        <taxon>Pseudomonadales</taxon>
        <taxon>Pseudomonadaceae</taxon>
        <taxon>Pseudomonas</taxon>
    </lineage>
</organism>
<keyword evidence="2" id="KW-0645">Protease</keyword>
<dbReference type="GO" id="GO:0004252">
    <property type="term" value="F:serine-type endopeptidase activity"/>
    <property type="evidence" value="ECO:0007669"/>
    <property type="project" value="InterPro"/>
</dbReference>
<dbReference type="GO" id="GO:0006508">
    <property type="term" value="P:proteolysis"/>
    <property type="evidence" value="ECO:0007669"/>
    <property type="project" value="UniProtKB-KW"/>
</dbReference>
<dbReference type="CDD" id="cd00306">
    <property type="entry name" value="Peptidases_S8_S53"/>
    <property type="match status" value="1"/>
</dbReference>
<evidence type="ECO:0000256" key="7">
    <source>
        <dbReference type="SAM" id="SignalP"/>
    </source>
</evidence>
<gene>
    <name evidence="9" type="ORF">BN1049_01496</name>
</gene>
<dbReference type="InterPro" id="IPR022398">
    <property type="entry name" value="Peptidase_S8_His-AS"/>
</dbReference>
<dbReference type="InterPro" id="IPR050131">
    <property type="entry name" value="Peptidase_S8_subtilisin-like"/>
</dbReference>
<feature type="region of interest" description="Disordered" evidence="6">
    <location>
        <begin position="207"/>
        <end position="227"/>
    </location>
</feature>
<dbReference type="PANTHER" id="PTHR43806:SF11">
    <property type="entry name" value="CEREVISIN-RELATED"/>
    <property type="match status" value="1"/>
</dbReference>
<evidence type="ECO:0000259" key="8">
    <source>
        <dbReference type="Pfam" id="PF00082"/>
    </source>
</evidence>
<dbReference type="SUPFAM" id="SSF52743">
    <property type="entry name" value="Subtilisin-like"/>
    <property type="match status" value="1"/>
</dbReference>
<evidence type="ECO:0000313" key="9">
    <source>
        <dbReference type="EMBL" id="CEA04367.1"/>
    </source>
</evidence>
<evidence type="ECO:0000256" key="4">
    <source>
        <dbReference type="ARBA" id="ARBA00022825"/>
    </source>
</evidence>
<keyword evidence="3" id="KW-0378">Hydrolase</keyword>
<dbReference type="Gene3D" id="3.40.50.200">
    <property type="entry name" value="Peptidase S8/S53 domain"/>
    <property type="match status" value="1"/>
</dbReference>
<name>A0A078MG27_9PSED</name>
<protein>
    <submittedName>
        <fullName evidence="9">Peptidase S8/S53 subtilisin kexin sedolisin</fullName>
    </submittedName>
</protein>
<dbReference type="PROSITE" id="PS00138">
    <property type="entry name" value="SUBTILASE_SER"/>
    <property type="match status" value="1"/>
</dbReference>
<proteinExistence type="inferred from homology"/>
<dbReference type="RefSeq" id="WP_044499127.1">
    <property type="nucleotide sequence ID" value="NZ_LK391969.1"/>
</dbReference>
<evidence type="ECO:0000256" key="1">
    <source>
        <dbReference type="ARBA" id="ARBA00011073"/>
    </source>
</evidence>
<dbReference type="PRINTS" id="PR00723">
    <property type="entry name" value="SUBTILISIN"/>
</dbReference>
<evidence type="ECO:0000256" key="2">
    <source>
        <dbReference type="ARBA" id="ARBA00022670"/>
    </source>
</evidence>
<keyword evidence="4" id="KW-0720">Serine protease</keyword>
<dbReference type="PROSITE" id="PS00137">
    <property type="entry name" value="SUBTILASE_HIS"/>
    <property type="match status" value="1"/>
</dbReference>
<evidence type="ECO:0000256" key="6">
    <source>
        <dbReference type="SAM" id="MobiDB-lite"/>
    </source>
</evidence>
<accession>A0A078MG27</accession>
<dbReference type="PATRIC" id="fig|1461581.3.peg.1473"/>
<feature type="domain" description="Peptidase S8/S53" evidence="8">
    <location>
        <begin position="258"/>
        <end position="533"/>
    </location>
</feature>
<dbReference type="InterPro" id="IPR036852">
    <property type="entry name" value="Peptidase_S8/S53_dom_sf"/>
</dbReference>
<feature type="signal peptide" evidence="7">
    <location>
        <begin position="1"/>
        <end position="24"/>
    </location>
</feature>
<dbReference type="PROSITE" id="PS51892">
    <property type="entry name" value="SUBTILASE"/>
    <property type="match status" value="1"/>
</dbReference>
<dbReference type="Pfam" id="PF00082">
    <property type="entry name" value="Peptidase_S8"/>
    <property type="match status" value="1"/>
</dbReference>
<dbReference type="EMBL" id="LK391969">
    <property type="protein sequence ID" value="CEF26563.1"/>
    <property type="molecule type" value="Genomic_DNA"/>
</dbReference>
<dbReference type="InterPro" id="IPR015500">
    <property type="entry name" value="Peptidase_S8_subtilisin-rel"/>
</dbReference>
<feature type="chain" id="PRO_5007377939" evidence="7">
    <location>
        <begin position="25"/>
        <end position="591"/>
    </location>
</feature>
<dbReference type="AlphaFoldDB" id="A0A078MG27"/>
<keyword evidence="7" id="KW-0732">Signal</keyword>
<dbReference type="PANTHER" id="PTHR43806">
    <property type="entry name" value="PEPTIDASE S8"/>
    <property type="match status" value="1"/>
</dbReference>